<feature type="transmembrane region" description="Helical" evidence="1">
    <location>
        <begin position="175"/>
        <end position="196"/>
    </location>
</feature>
<dbReference type="EMBL" id="OR723730">
    <property type="protein sequence ID" value="WYD57074.1"/>
    <property type="molecule type" value="Genomic_DNA"/>
</dbReference>
<gene>
    <name evidence="2" type="primary">p48</name>
    <name evidence="2" type="ORF">NezhNPV_ORF29</name>
</gene>
<keyword evidence="1" id="KW-1133">Transmembrane helix</keyword>
<accession>A0AAN0LI63</accession>
<name>A0AAN0LI63_9BACU</name>
<reference evidence="2" key="1">
    <citation type="submission" date="2023-10" db="EMBL/GenBank/DDBJ databases">
        <authorList>
            <person name="Wang Q."/>
        </authorList>
    </citation>
    <scope>NUCLEOTIDE SEQUENCE</scope>
    <source>
        <strain evidence="2">BJZYA2014</strain>
    </source>
</reference>
<evidence type="ECO:0000313" key="2">
    <source>
        <dbReference type="EMBL" id="WYD57074.1"/>
    </source>
</evidence>
<dbReference type="InterPro" id="IPR006962">
    <property type="entry name" value="P48_Baculovir"/>
</dbReference>
<evidence type="ECO:0000256" key="1">
    <source>
        <dbReference type="SAM" id="Phobius"/>
    </source>
</evidence>
<dbReference type="Pfam" id="PF04878">
    <property type="entry name" value="Baculo_p48"/>
    <property type="match status" value="1"/>
</dbReference>
<proteinExistence type="predicted"/>
<keyword evidence="1" id="KW-0812">Transmembrane</keyword>
<protein>
    <submittedName>
        <fullName evidence="2">P48</fullName>
    </submittedName>
</protein>
<organism evidence="2">
    <name type="scientific">Nesodiprion zhejiangensis nucleopolyhedrovirus</name>
    <dbReference type="NCBI Taxonomy" id="3135970"/>
    <lineage>
        <taxon>Viruses</taxon>
        <taxon>Viruses incertae sedis</taxon>
        <taxon>Naldaviricetes</taxon>
        <taxon>Lefavirales</taxon>
        <taxon>Baculoviridae</taxon>
    </lineage>
</organism>
<sequence>MVLLKLPLKFSNVETNQQNVHQYVEFEVDLSKKEILNVCQTVGRFYGANNIEYDSISLTSKIKDMLAFIENNITQMEDSKKFGQLNLKDLLHNLTSLSHFAHYTPILRQILKDIVIDNDCPNIEYIAMNCSKCKKFIKQRSGDNIQRIGLGCETCQIVYIQENFNILVNVMENGWGHFAFALHAMIISLFVIFHAVNQDINDDQSLMRKLVFHWILSICKNILSDVTSVKYWNTNCKKISKYMSKFGKVLETCKLNCNPKMFVQFTNTKCAHPVAGVLKQSIIDICGRNNTKRQNFDELANLLFSGFFLRLLLESWKIVHKANYDCKDMEIYLFMCKLNITDAKRNKLCNELNEIRNFLIEQSSINFLLEEKALSNFLLKNHITEIFTCLIGVKDNNNVRLV</sequence>
<keyword evidence="1" id="KW-0472">Membrane</keyword>